<evidence type="ECO:0000313" key="16">
    <source>
        <dbReference type="RefSeq" id="XP_022316616.1"/>
    </source>
</evidence>
<dbReference type="Pfam" id="PF00474">
    <property type="entry name" value="SSF"/>
    <property type="match status" value="1"/>
</dbReference>
<gene>
    <name evidence="16" type="primary">LOC111120179</name>
</gene>
<evidence type="ECO:0000256" key="3">
    <source>
        <dbReference type="ARBA" id="ARBA00022448"/>
    </source>
</evidence>
<evidence type="ECO:0000256" key="8">
    <source>
        <dbReference type="ARBA" id="ARBA00023053"/>
    </source>
</evidence>
<dbReference type="AlphaFoldDB" id="A0A8B8CQC0"/>
<keyword evidence="10 14" id="KW-0472">Membrane</keyword>
<keyword evidence="12" id="KW-0739">Sodium transport</keyword>
<keyword evidence="11" id="KW-0325">Glycoprotein</keyword>
<dbReference type="CDD" id="cd11474">
    <property type="entry name" value="SLC5sbd_CHT"/>
    <property type="match status" value="1"/>
</dbReference>
<comment type="subcellular location">
    <subcellularLocation>
        <location evidence="1">Membrane</location>
        <topology evidence="1">Multi-pass membrane protein</topology>
    </subcellularLocation>
</comment>
<feature type="transmembrane region" description="Helical" evidence="14">
    <location>
        <begin position="123"/>
        <end position="151"/>
    </location>
</feature>
<feature type="transmembrane region" description="Helical" evidence="14">
    <location>
        <begin position="372"/>
        <end position="392"/>
    </location>
</feature>
<keyword evidence="9" id="KW-0406">Ion transport</keyword>
<accession>A0A8B8CQC0</accession>
<feature type="transmembrane region" description="Helical" evidence="14">
    <location>
        <begin position="398"/>
        <end position="420"/>
    </location>
</feature>
<dbReference type="FunFam" id="1.20.1730.10:FF:000008">
    <property type="entry name" value="High affinity choline transporter 1"/>
    <property type="match status" value="1"/>
</dbReference>
<evidence type="ECO:0000256" key="13">
    <source>
        <dbReference type="RuleBase" id="RU362091"/>
    </source>
</evidence>
<comment type="similarity">
    <text evidence="2 13">Belongs to the sodium:solute symporter (SSF) (TC 2.A.21) family.</text>
</comment>
<dbReference type="InterPro" id="IPR038377">
    <property type="entry name" value="Na/Glc_symporter_sf"/>
</dbReference>
<keyword evidence="5" id="KW-0769">Symport</keyword>
<feature type="transmembrane region" description="Helical" evidence="14">
    <location>
        <begin position="75"/>
        <end position="97"/>
    </location>
</feature>
<dbReference type="PROSITE" id="PS50283">
    <property type="entry name" value="NA_SOLUT_SYMP_3"/>
    <property type="match status" value="1"/>
</dbReference>
<feature type="transmembrane region" description="Helical" evidence="14">
    <location>
        <begin position="183"/>
        <end position="201"/>
    </location>
</feature>
<dbReference type="GO" id="GO:0005886">
    <property type="term" value="C:plasma membrane"/>
    <property type="evidence" value="ECO:0007669"/>
    <property type="project" value="TreeGrafter"/>
</dbReference>
<evidence type="ECO:0000313" key="15">
    <source>
        <dbReference type="Proteomes" id="UP000694844"/>
    </source>
</evidence>
<feature type="transmembrane region" description="Helical" evidence="14">
    <location>
        <begin position="45"/>
        <end position="63"/>
    </location>
</feature>
<proteinExistence type="inferred from homology"/>
<keyword evidence="6" id="KW-0530">Neurotransmitter biosynthesis</keyword>
<organism evidence="15 16">
    <name type="scientific">Crassostrea virginica</name>
    <name type="common">Eastern oyster</name>
    <dbReference type="NCBI Taxonomy" id="6565"/>
    <lineage>
        <taxon>Eukaryota</taxon>
        <taxon>Metazoa</taxon>
        <taxon>Spiralia</taxon>
        <taxon>Lophotrochozoa</taxon>
        <taxon>Mollusca</taxon>
        <taxon>Bivalvia</taxon>
        <taxon>Autobranchia</taxon>
        <taxon>Pteriomorphia</taxon>
        <taxon>Ostreida</taxon>
        <taxon>Ostreoidea</taxon>
        <taxon>Ostreidae</taxon>
        <taxon>Crassostrea</taxon>
    </lineage>
</organism>
<evidence type="ECO:0000256" key="11">
    <source>
        <dbReference type="ARBA" id="ARBA00023180"/>
    </source>
</evidence>
<keyword evidence="3" id="KW-0813">Transport</keyword>
<evidence type="ECO:0000256" key="14">
    <source>
        <dbReference type="SAM" id="Phobius"/>
    </source>
</evidence>
<evidence type="ECO:0000256" key="2">
    <source>
        <dbReference type="ARBA" id="ARBA00006434"/>
    </source>
</evidence>
<evidence type="ECO:0000256" key="1">
    <source>
        <dbReference type="ARBA" id="ARBA00004141"/>
    </source>
</evidence>
<dbReference type="RefSeq" id="XP_022316616.1">
    <property type="nucleotide sequence ID" value="XM_022460908.1"/>
</dbReference>
<evidence type="ECO:0000256" key="7">
    <source>
        <dbReference type="ARBA" id="ARBA00022989"/>
    </source>
</evidence>
<evidence type="ECO:0000256" key="5">
    <source>
        <dbReference type="ARBA" id="ARBA00022847"/>
    </source>
</evidence>
<feature type="transmembrane region" description="Helical" evidence="14">
    <location>
        <begin position="221"/>
        <end position="241"/>
    </location>
</feature>
<evidence type="ECO:0000256" key="6">
    <source>
        <dbReference type="ARBA" id="ARBA00022979"/>
    </source>
</evidence>
<dbReference type="GO" id="GO:0008292">
    <property type="term" value="P:acetylcholine biosynthetic process"/>
    <property type="evidence" value="ECO:0007669"/>
    <property type="project" value="TreeGrafter"/>
</dbReference>
<keyword evidence="15" id="KW-1185">Reference proteome</keyword>
<dbReference type="GO" id="GO:0005307">
    <property type="term" value="F:choline:sodium symporter activity"/>
    <property type="evidence" value="ECO:0007669"/>
    <property type="project" value="TreeGrafter"/>
</dbReference>
<feature type="transmembrane region" description="Helical" evidence="14">
    <location>
        <begin position="324"/>
        <end position="352"/>
    </location>
</feature>
<keyword evidence="7 14" id="KW-1133">Transmembrane helix</keyword>
<dbReference type="Proteomes" id="UP000694844">
    <property type="component" value="Chromosome 1"/>
</dbReference>
<dbReference type="KEGG" id="cvn:111120179"/>
<dbReference type="GeneID" id="111120179"/>
<feature type="transmembrane region" description="Helical" evidence="14">
    <location>
        <begin position="473"/>
        <end position="491"/>
    </location>
</feature>
<keyword evidence="8" id="KW-0915">Sodium</keyword>
<feature type="transmembrane region" description="Helical" evidence="14">
    <location>
        <begin position="261"/>
        <end position="285"/>
    </location>
</feature>
<dbReference type="PANTHER" id="PTHR45897">
    <property type="entry name" value="HIGH-AFFINITY CHOLINE TRANSPORTER 1"/>
    <property type="match status" value="1"/>
</dbReference>
<feature type="transmembrane region" description="Helical" evidence="14">
    <location>
        <begin position="6"/>
        <end position="25"/>
    </location>
</feature>
<reference evidence="16" key="2">
    <citation type="submission" date="2025-08" db="UniProtKB">
        <authorList>
            <consortium name="RefSeq"/>
        </authorList>
    </citation>
    <scope>IDENTIFICATION</scope>
    <source>
        <tissue evidence="16">Whole sample</tissue>
    </source>
</reference>
<evidence type="ECO:0000256" key="10">
    <source>
        <dbReference type="ARBA" id="ARBA00023136"/>
    </source>
</evidence>
<dbReference type="PANTHER" id="PTHR45897:SF4">
    <property type="entry name" value="HIGH-AFFINITY CHOLINE TRANSPORTER 1"/>
    <property type="match status" value="1"/>
</dbReference>
<feature type="transmembrane region" description="Helical" evidence="14">
    <location>
        <begin position="432"/>
        <end position="453"/>
    </location>
</feature>
<reference evidence="15" key="1">
    <citation type="submission" date="2024-06" db="UniProtKB">
        <authorList>
            <consortium name="RefSeq"/>
        </authorList>
    </citation>
    <scope>NUCLEOTIDE SEQUENCE [LARGE SCALE GENOMIC DNA]</scope>
</reference>
<sequence>MVLNVAGLVAVIIFYIVILVIGLWAARRTKGETNSENVMLAGRNIGSFVGVFTMTATWVGGGFINGTAESVYKDGLVYCQAPLGYSLSLAIGGLFFAQRMREHSYVTMLDPFTRKYGERMGGLIYIPALLGEVFWSGAILAALGSTLRVIIGLSHEVAIISSACIAVFYTLFGGLYSVAYTDVVQLICIFVGLWICIPFAMTNEVVENITLNSTTQWVRTVDGAGAGVYADSFLLLVFGGVPWQVYFQRVLSARTARASRYLSFLGALGCLVMSVPSVLIGAVAVNADWNRTAYVTRDNFNASDLPNRASDILPLVLQYLTPNWVSFFGLGAVSAAVMSSADSSILSASCMFARNIYKMIFRQKASEKEIIWVMRIAIFGVGALATAMAINVDSVYTLWYLCSDFVYVVLFPQLLCVIYLKNSNTYGSLLGYIVGMFFRIAGGEPSLGIGTLIKYPYYSEEHGQMFPFKTLCMIMSLVTIAVVSTVIDSLFKKGILDHRYDIFQCGLSQKGSDTSSHKNNLTSDHVTLDVSNSGFTPPVEEIKVTRDV</sequence>
<dbReference type="InterPro" id="IPR052244">
    <property type="entry name" value="Choline_transporter"/>
</dbReference>
<evidence type="ECO:0000256" key="9">
    <source>
        <dbReference type="ARBA" id="ARBA00023065"/>
    </source>
</evidence>
<dbReference type="InterPro" id="IPR001734">
    <property type="entry name" value="Na/solute_symporter"/>
</dbReference>
<keyword evidence="4 14" id="KW-0812">Transmembrane</keyword>
<feature type="transmembrane region" description="Helical" evidence="14">
    <location>
        <begin position="157"/>
        <end position="176"/>
    </location>
</feature>
<evidence type="ECO:0000256" key="12">
    <source>
        <dbReference type="ARBA" id="ARBA00023201"/>
    </source>
</evidence>
<dbReference type="Gene3D" id="1.20.1730.10">
    <property type="entry name" value="Sodium/glucose cotransporter"/>
    <property type="match status" value="1"/>
</dbReference>
<evidence type="ECO:0000256" key="4">
    <source>
        <dbReference type="ARBA" id="ARBA00022692"/>
    </source>
</evidence>
<dbReference type="OrthoDB" id="546820at2759"/>
<protein>
    <submittedName>
        <fullName evidence="16">High-affinity choline transporter 1-like isoform X1</fullName>
    </submittedName>
</protein>
<name>A0A8B8CQC0_CRAVI</name>